<dbReference type="Gene3D" id="3.30.200.20">
    <property type="entry name" value="Phosphorylase Kinase, domain 1"/>
    <property type="match status" value="1"/>
</dbReference>
<dbReference type="EMBL" id="KN716223">
    <property type="protein sequence ID" value="KJH49802.1"/>
    <property type="molecule type" value="Genomic_DNA"/>
</dbReference>
<dbReference type="Pfam" id="PF00069">
    <property type="entry name" value="Pkinase"/>
    <property type="match status" value="1"/>
</dbReference>
<keyword evidence="4 11" id="KW-0418">Kinase</keyword>
<evidence type="ECO:0000256" key="8">
    <source>
        <dbReference type="PROSITE-ProRule" id="PRU10141"/>
    </source>
</evidence>
<dbReference type="PANTHER" id="PTHR48013">
    <property type="entry name" value="DUAL SPECIFICITY MITOGEN-ACTIVATED PROTEIN KINASE KINASE 5-RELATED"/>
    <property type="match status" value="1"/>
</dbReference>
<dbReference type="EC" id="2.7.12.2" evidence="7"/>
<dbReference type="PROSITE" id="PS00108">
    <property type="entry name" value="PROTEIN_KINASE_ST"/>
    <property type="match status" value="1"/>
</dbReference>
<protein>
    <recommendedName>
        <fullName evidence="7">mitogen-activated protein kinase kinase</fullName>
        <ecNumber evidence="7">2.7.12.2</ecNumber>
    </recommendedName>
</protein>
<name>A0A0D8Y0Y3_DICVI</name>
<keyword evidence="1 9" id="KW-0723">Serine/threonine-protein kinase</keyword>
<keyword evidence="3 8" id="KW-0547">Nucleotide-binding</keyword>
<evidence type="ECO:0000256" key="4">
    <source>
        <dbReference type="ARBA" id="ARBA00022777"/>
    </source>
</evidence>
<reference evidence="12" key="2">
    <citation type="journal article" date="2016" name="Sci. Rep.">
        <title>Dictyocaulus viviparus genome, variome and transcriptome elucidate lungworm biology and support future intervention.</title>
        <authorList>
            <person name="McNulty S.N."/>
            <person name="Strube C."/>
            <person name="Rosa B.A."/>
            <person name="Martin J.C."/>
            <person name="Tyagi R."/>
            <person name="Choi Y.J."/>
            <person name="Wang Q."/>
            <person name="Hallsworth Pepin K."/>
            <person name="Zhang X."/>
            <person name="Ozersky P."/>
            <person name="Wilson R.K."/>
            <person name="Sternberg P.W."/>
            <person name="Gasser R.B."/>
            <person name="Mitreva M."/>
        </authorList>
    </citation>
    <scope>NUCLEOTIDE SEQUENCE [LARGE SCALE GENOMIC DNA]</scope>
    <source>
        <strain evidence="12">HannoverDv2000</strain>
    </source>
</reference>
<dbReference type="InterPro" id="IPR011009">
    <property type="entry name" value="Kinase-like_dom_sf"/>
</dbReference>
<dbReference type="FunFam" id="3.30.200.20:FF:000040">
    <property type="entry name" value="Dual specificity mitogen-activated protein kinase kinase"/>
    <property type="match status" value="1"/>
</dbReference>
<dbReference type="SMART" id="SM00220">
    <property type="entry name" value="S_TKc"/>
    <property type="match status" value="1"/>
</dbReference>
<dbReference type="InterPro" id="IPR008271">
    <property type="entry name" value="Ser/Thr_kinase_AS"/>
</dbReference>
<keyword evidence="2" id="KW-0808">Transferase</keyword>
<evidence type="ECO:0000256" key="1">
    <source>
        <dbReference type="ARBA" id="ARBA00022527"/>
    </source>
</evidence>
<proteinExistence type="inferred from homology"/>
<sequence length="335" mass="38383">MLDEGRLPLRPQLELSLAPPHDENILLSTLSTGILKFPEKEVGYAFTASNLIDCGKIGSGNFGSVYKMVHSESGKEIAVKKIRCNNISSREQEKIIREHDTIMRSEKCSKIVKYFGAILHEGDCWICMELMDISLDVLYKRIYNVHLTQFNENVIGHIAVSVIDAFYYLKSELKIIHRDVKPSNILVNRCGIVKLCDFGISGQLINSLAKTHDAGCQPYLSPERLSHYGQKYDIRSDIWSLGITLYEIATGEFPYPPWSSVFDQLSAVVQGDPPMLKMDGKFSRSFVTFVSKWFVILHYHFCKENSTNFFFQSLTKDYKDRPKYDALKNEDFYKK</sequence>
<evidence type="ECO:0000256" key="2">
    <source>
        <dbReference type="ARBA" id="ARBA00022679"/>
    </source>
</evidence>
<evidence type="ECO:0000313" key="12">
    <source>
        <dbReference type="Proteomes" id="UP000053766"/>
    </source>
</evidence>
<reference evidence="11 12" key="1">
    <citation type="submission" date="2013-11" db="EMBL/GenBank/DDBJ databases">
        <title>Draft genome of the bovine lungworm Dictyocaulus viviparus.</title>
        <authorList>
            <person name="Mitreva M."/>
        </authorList>
    </citation>
    <scope>NUCLEOTIDE SEQUENCE [LARGE SCALE GENOMIC DNA]</scope>
    <source>
        <strain evidence="11 12">HannoverDv2000</strain>
    </source>
</reference>
<keyword evidence="12" id="KW-1185">Reference proteome</keyword>
<dbReference type="PROSITE" id="PS50011">
    <property type="entry name" value="PROTEIN_KINASE_DOM"/>
    <property type="match status" value="1"/>
</dbReference>
<feature type="binding site" evidence="8">
    <location>
        <position position="81"/>
    </location>
    <ligand>
        <name>ATP</name>
        <dbReference type="ChEBI" id="CHEBI:30616"/>
    </ligand>
</feature>
<dbReference type="OrthoDB" id="10252354at2759"/>
<keyword evidence="5 8" id="KW-0067">ATP-binding</keyword>
<evidence type="ECO:0000256" key="7">
    <source>
        <dbReference type="ARBA" id="ARBA00038999"/>
    </source>
</evidence>
<organism evidence="11 12">
    <name type="scientific">Dictyocaulus viviparus</name>
    <name type="common">Bovine lungworm</name>
    <dbReference type="NCBI Taxonomy" id="29172"/>
    <lineage>
        <taxon>Eukaryota</taxon>
        <taxon>Metazoa</taxon>
        <taxon>Ecdysozoa</taxon>
        <taxon>Nematoda</taxon>
        <taxon>Chromadorea</taxon>
        <taxon>Rhabditida</taxon>
        <taxon>Rhabditina</taxon>
        <taxon>Rhabditomorpha</taxon>
        <taxon>Strongyloidea</taxon>
        <taxon>Metastrongylidae</taxon>
        <taxon>Dictyocaulus</taxon>
    </lineage>
</organism>
<evidence type="ECO:0000259" key="10">
    <source>
        <dbReference type="PROSITE" id="PS50011"/>
    </source>
</evidence>
<dbReference type="AlphaFoldDB" id="A0A0D8Y0Y3"/>
<feature type="domain" description="Protein kinase" evidence="10">
    <location>
        <begin position="51"/>
        <end position="333"/>
    </location>
</feature>
<dbReference type="SUPFAM" id="SSF56112">
    <property type="entry name" value="Protein kinase-like (PK-like)"/>
    <property type="match status" value="1"/>
</dbReference>
<dbReference type="PROSITE" id="PS00107">
    <property type="entry name" value="PROTEIN_KINASE_ATP"/>
    <property type="match status" value="1"/>
</dbReference>
<dbReference type="InterPro" id="IPR017441">
    <property type="entry name" value="Protein_kinase_ATP_BS"/>
</dbReference>
<comment type="similarity">
    <text evidence="6">Belongs to the protein kinase superfamily. STE Ser/Thr protein kinase family. MAP kinase kinase subfamily.</text>
</comment>
<accession>A0A0D8Y0Y3</accession>
<evidence type="ECO:0000256" key="9">
    <source>
        <dbReference type="RuleBase" id="RU000304"/>
    </source>
</evidence>
<dbReference type="InterPro" id="IPR000719">
    <property type="entry name" value="Prot_kinase_dom"/>
</dbReference>
<dbReference type="GO" id="GO:0008545">
    <property type="term" value="F:JUN kinase kinase activity"/>
    <property type="evidence" value="ECO:0007669"/>
    <property type="project" value="TreeGrafter"/>
</dbReference>
<dbReference type="GO" id="GO:0005524">
    <property type="term" value="F:ATP binding"/>
    <property type="evidence" value="ECO:0007669"/>
    <property type="project" value="UniProtKB-UniRule"/>
</dbReference>
<evidence type="ECO:0000256" key="5">
    <source>
        <dbReference type="ARBA" id="ARBA00022840"/>
    </source>
</evidence>
<dbReference type="Proteomes" id="UP000053766">
    <property type="component" value="Unassembled WGS sequence"/>
</dbReference>
<dbReference type="GO" id="GO:0004674">
    <property type="term" value="F:protein serine/threonine kinase activity"/>
    <property type="evidence" value="ECO:0007669"/>
    <property type="project" value="UniProtKB-KW"/>
</dbReference>
<gene>
    <name evidence="11" type="ORF">DICVIV_04055</name>
</gene>
<evidence type="ECO:0000256" key="3">
    <source>
        <dbReference type="ARBA" id="ARBA00022741"/>
    </source>
</evidence>
<evidence type="ECO:0000256" key="6">
    <source>
        <dbReference type="ARBA" id="ARBA00038035"/>
    </source>
</evidence>
<dbReference type="Gene3D" id="1.10.510.10">
    <property type="entry name" value="Transferase(Phosphotransferase) domain 1"/>
    <property type="match status" value="1"/>
</dbReference>
<dbReference type="STRING" id="29172.A0A0D8Y0Y3"/>
<dbReference type="PANTHER" id="PTHR48013:SF15">
    <property type="entry name" value="DUAL SPECIFICITY MITOGEN-ACTIVATED PROTEIN KINASE KINASE 4"/>
    <property type="match status" value="1"/>
</dbReference>
<evidence type="ECO:0000313" key="11">
    <source>
        <dbReference type="EMBL" id="KJH49802.1"/>
    </source>
</evidence>